<dbReference type="OrthoDB" id="5326237at2759"/>
<keyword evidence="7" id="KW-1185">Reference proteome</keyword>
<dbReference type="Proteomes" id="UP000799776">
    <property type="component" value="Unassembled WGS sequence"/>
</dbReference>
<evidence type="ECO:0000256" key="2">
    <source>
        <dbReference type="ARBA" id="ARBA00008048"/>
    </source>
</evidence>
<evidence type="ECO:0008006" key="8">
    <source>
        <dbReference type="Google" id="ProtNLM"/>
    </source>
</evidence>
<protein>
    <recommendedName>
        <fullName evidence="8">Mediator complex subunit 27</fullName>
    </recommendedName>
</protein>
<evidence type="ECO:0000313" key="7">
    <source>
        <dbReference type="Proteomes" id="UP000799776"/>
    </source>
</evidence>
<keyword evidence="5" id="KW-0539">Nucleus</keyword>
<reference evidence="6" key="1">
    <citation type="journal article" date="2020" name="Stud. Mycol.">
        <title>101 Dothideomycetes genomes: a test case for predicting lifestyles and emergence of pathogens.</title>
        <authorList>
            <person name="Haridas S."/>
            <person name="Albert R."/>
            <person name="Binder M."/>
            <person name="Bloem J."/>
            <person name="Labutti K."/>
            <person name="Salamov A."/>
            <person name="Andreopoulos B."/>
            <person name="Baker S."/>
            <person name="Barry K."/>
            <person name="Bills G."/>
            <person name="Bluhm B."/>
            <person name="Cannon C."/>
            <person name="Castanera R."/>
            <person name="Culley D."/>
            <person name="Daum C."/>
            <person name="Ezra D."/>
            <person name="Gonzalez J."/>
            <person name="Henrissat B."/>
            <person name="Kuo A."/>
            <person name="Liang C."/>
            <person name="Lipzen A."/>
            <person name="Lutzoni F."/>
            <person name="Magnuson J."/>
            <person name="Mondo S."/>
            <person name="Nolan M."/>
            <person name="Ohm R."/>
            <person name="Pangilinan J."/>
            <person name="Park H.-J."/>
            <person name="Ramirez L."/>
            <person name="Alfaro M."/>
            <person name="Sun H."/>
            <person name="Tritt A."/>
            <person name="Yoshinaga Y."/>
            <person name="Zwiers L.-H."/>
            <person name="Turgeon B."/>
            <person name="Goodwin S."/>
            <person name="Spatafora J."/>
            <person name="Crous P."/>
            <person name="Grigoriev I."/>
        </authorList>
    </citation>
    <scope>NUCLEOTIDE SEQUENCE</scope>
    <source>
        <strain evidence="6">CBS 121410</strain>
    </source>
</reference>
<comment type="similarity">
    <text evidence="2">Belongs to the Mediator complex subunit 27 family.</text>
</comment>
<name>A0A9P4LXZ2_9PEZI</name>
<gene>
    <name evidence="6" type="ORF">K490DRAFT_43612</name>
</gene>
<dbReference type="EMBL" id="ML978723">
    <property type="protein sequence ID" value="KAF2086581.1"/>
    <property type="molecule type" value="Genomic_DNA"/>
</dbReference>
<evidence type="ECO:0000313" key="6">
    <source>
        <dbReference type="EMBL" id="KAF2086581.1"/>
    </source>
</evidence>
<dbReference type="InterPro" id="IPR021627">
    <property type="entry name" value="Mediator_Med27"/>
</dbReference>
<keyword evidence="4" id="KW-0804">Transcription</keyword>
<evidence type="ECO:0000256" key="1">
    <source>
        <dbReference type="ARBA" id="ARBA00004123"/>
    </source>
</evidence>
<evidence type="ECO:0000256" key="4">
    <source>
        <dbReference type="ARBA" id="ARBA00023163"/>
    </source>
</evidence>
<evidence type="ECO:0000256" key="3">
    <source>
        <dbReference type="ARBA" id="ARBA00023015"/>
    </source>
</evidence>
<sequence>MAETAPAEPASWDESQCQNALASLERLQDQLDELRMTIPSLITPLRTYHESPESLHRDFKHTVIAAHRRLNNFGKTWKSEATQEILARARESRQTDPDLSPGANVPRYGWVDTVAEEKKPSDGAGTQGMEGFKAVAAKHESLDVKSIIDAYTKAHPKFKVDLGEPSRKITILFKVPSLILKFVIGYIQDAEGTSVSSVECPGTMGLFPAITRCLATRPNPRSLEYLLEMIAAYTDTRKAPCAKCGKLLDRNALTPAARRSEITKDADGDDTTTWRPIHEACL</sequence>
<proteinExistence type="inferred from homology"/>
<organism evidence="6 7">
    <name type="scientific">Saccharata proteae CBS 121410</name>
    <dbReference type="NCBI Taxonomy" id="1314787"/>
    <lineage>
        <taxon>Eukaryota</taxon>
        <taxon>Fungi</taxon>
        <taxon>Dikarya</taxon>
        <taxon>Ascomycota</taxon>
        <taxon>Pezizomycotina</taxon>
        <taxon>Dothideomycetes</taxon>
        <taxon>Dothideomycetes incertae sedis</taxon>
        <taxon>Botryosphaeriales</taxon>
        <taxon>Saccharataceae</taxon>
        <taxon>Saccharata</taxon>
    </lineage>
</organism>
<accession>A0A9P4LXZ2</accession>
<comment type="caution">
    <text evidence="6">The sequence shown here is derived from an EMBL/GenBank/DDBJ whole genome shotgun (WGS) entry which is preliminary data.</text>
</comment>
<evidence type="ECO:0000256" key="5">
    <source>
        <dbReference type="ARBA" id="ARBA00023242"/>
    </source>
</evidence>
<comment type="subcellular location">
    <subcellularLocation>
        <location evidence="1">Nucleus</location>
    </subcellularLocation>
</comment>
<dbReference type="GO" id="GO:0016592">
    <property type="term" value="C:mediator complex"/>
    <property type="evidence" value="ECO:0007669"/>
    <property type="project" value="InterPro"/>
</dbReference>
<dbReference type="Pfam" id="PF11571">
    <property type="entry name" value="Med27"/>
    <property type="match status" value="1"/>
</dbReference>
<keyword evidence="3" id="KW-0805">Transcription regulation</keyword>
<dbReference type="AlphaFoldDB" id="A0A9P4LXZ2"/>